<keyword evidence="1" id="KW-0812">Transmembrane</keyword>
<feature type="transmembrane region" description="Helical" evidence="1">
    <location>
        <begin position="94"/>
        <end position="115"/>
    </location>
</feature>
<evidence type="ECO:0000256" key="1">
    <source>
        <dbReference type="SAM" id="Phobius"/>
    </source>
</evidence>
<proteinExistence type="predicted"/>
<feature type="transmembrane region" description="Helical" evidence="1">
    <location>
        <begin position="37"/>
        <end position="57"/>
    </location>
</feature>
<feature type="transmembrane region" description="Helical" evidence="1">
    <location>
        <begin position="69"/>
        <end position="88"/>
    </location>
</feature>
<evidence type="ECO:0000313" key="3">
    <source>
        <dbReference type="Proteomes" id="UP001589532"/>
    </source>
</evidence>
<evidence type="ECO:0000313" key="2">
    <source>
        <dbReference type="EMBL" id="MFB9625442.1"/>
    </source>
</evidence>
<dbReference type="EMBL" id="JBHMBW010000016">
    <property type="protein sequence ID" value="MFB9625442.1"/>
    <property type="molecule type" value="Genomic_DNA"/>
</dbReference>
<organism evidence="2 3">
    <name type="scientific">Nonomuraea helvata</name>
    <dbReference type="NCBI Taxonomy" id="37484"/>
    <lineage>
        <taxon>Bacteria</taxon>
        <taxon>Bacillati</taxon>
        <taxon>Actinomycetota</taxon>
        <taxon>Actinomycetes</taxon>
        <taxon>Streptosporangiales</taxon>
        <taxon>Streptosporangiaceae</taxon>
        <taxon>Nonomuraea</taxon>
    </lineage>
</organism>
<sequence length="127" mass="13551">MTTTPLRLLQLFTVLSAGLIAATAVLSITDPAAVNAVVWIRATGVLILALFSLRWAAQLGRGSRGAYRRLLWISIVGSLGIAALALLPDSPFPLWVRIEQAVQGLVLVALAVTLLSRQVRRAVEGAR</sequence>
<comment type="caution">
    <text evidence="2">The sequence shown here is derived from an EMBL/GenBank/DDBJ whole genome shotgun (WGS) entry which is preliminary data.</text>
</comment>
<dbReference type="Proteomes" id="UP001589532">
    <property type="component" value="Unassembled WGS sequence"/>
</dbReference>
<keyword evidence="1" id="KW-1133">Transmembrane helix</keyword>
<reference evidence="2 3" key="1">
    <citation type="submission" date="2024-09" db="EMBL/GenBank/DDBJ databases">
        <authorList>
            <person name="Sun Q."/>
            <person name="Mori K."/>
        </authorList>
    </citation>
    <scope>NUCLEOTIDE SEQUENCE [LARGE SCALE GENOMIC DNA]</scope>
    <source>
        <strain evidence="2 3">JCM 3143</strain>
    </source>
</reference>
<protein>
    <submittedName>
        <fullName evidence="2">Uncharacterized protein</fullName>
    </submittedName>
</protein>
<accession>A0ABV5S1B3</accession>
<keyword evidence="1" id="KW-0472">Membrane</keyword>
<keyword evidence="3" id="KW-1185">Reference proteome</keyword>
<dbReference type="RefSeq" id="WP_344987928.1">
    <property type="nucleotide sequence ID" value="NZ_BAAAXV010000002.1"/>
</dbReference>
<gene>
    <name evidence="2" type="ORF">ACFFSA_20340</name>
</gene>
<name>A0ABV5S1B3_9ACTN</name>